<dbReference type="PROSITE" id="PS51257">
    <property type="entry name" value="PROKAR_LIPOPROTEIN"/>
    <property type="match status" value="1"/>
</dbReference>
<evidence type="ECO:0000313" key="2">
    <source>
        <dbReference type="Proteomes" id="UP000007519"/>
    </source>
</evidence>
<dbReference type="Proteomes" id="UP000007519">
    <property type="component" value="Chromosome"/>
</dbReference>
<dbReference type="AlphaFoldDB" id="H6L6S1"/>
<dbReference type="Pfam" id="PF15418">
    <property type="entry name" value="DUF4625"/>
    <property type="match status" value="2"/>
</dbReference>
<sequence length="264" mass="29225">MKRFALFFFGLFFLQACQPAETDLRAPILNIYSFSPNRVSDTICGQLEPDNVIHLRTGDTLKMNLGLIDNEELSQLKVDIHANFDCHGHRSPTLESWSVLDLIDLSGSEQDLELSYVPPTDAWAGNYHFQLRLLDASGNETGGSTAYSIKLISSQDSIAPEIRLNSPQGSLIANRGSQIFFEGEALDNMDLTGGKLELRYESPSGNLQLAQELALTTGSGTNYNFNWPYTIPNSLSTGNYRYFLRIIDAVGNTTESSSVDIQLN</sequence>
<keyword evidence="2" id="KW-1185">Reference proteome</keyword>
<protein>
    <submittedName>
        <fullName evidence="1">Uncharacterized protein</fullName>
    </submittedName>
</protein>
<dbReference type="KEGG" id="sgn:SGRA_2589"/>
<dbReference type="EMBL" id="CP002831">
    <property type="protein sequence ID" value="AFC25317.1"/>
    <property type="molecule type" value="Genomic_DNA"/>
</dbReference>
<gene>
    <name evidence="1" type="ordered locus">SGRA_2589</name>
</gene>
<proteinExistence type="predicted"/>
<dbReference type="RefSeq" id="WP_015692928.1">
    <property type="nucleotide sequence ID" value="NC_016940.1"/>
</dbReference>
<dbReference type="OrthoDB" id="670730at2"/>
<organism evidence="1 2">
    <name type="scientific">Saprospira grandis (strain Lewin)</name>
    <dbReference type="NCBI Taxonomy" id="984262"/>
    <lineage>
        <taxon>Bacteria</taxon>
        <taxon>Pseudomonadati</taxon>
        <taxon>Bacteroidota</taxon>
        <taxon>Saprospiria</taxon>
        <taxon>Saprospirales</taxon>
        <taxon>Saprospiraceae</taxon>
        <taxon>Saprospira</taxon>
    </lineage>
</organism>
<dbReference type="eggNOG" id="COG1470">
    <property type="taxonomic scope" value="Bacteria"/>
</dbReference>
<accession>H6L6S1</accession>
<dbReference type="InterPro" id="IPR027829">
    <property type="entry name" value="DUF4625"/>
</dbReference>
<dbReference type="HOGENOM" id="CLU_1053332_0_0_10"/>
<name>H6L6S1_SAPGL</name>
<reference evidence="1 2" key="1">
    <citation type="journal article" date="2012" name="Stand. Genomic Sci.">
        <title>Complete genome sequencing and analysis of Saprospira grandis str. Lewin, a predatory marine bacterium.</title>
        <authorList>
            <person name="Saw J.H."/>
            <person name="Yuryev A."/>
            <person name="Kanbe M."/>
            <person name="Hou S."/>
            <person name="Young A.G."/>
            <person name="Aizawa S."/>
            <person name="Alam M."/>
        </authorList>
    </citation>
    <scope>NUCLEOTIDE SEQUENCE [LARGE SCALE GENOMIC DNA]</scope>
    <source>
        <strain evidence="1 2">Lewin</strain>
    </source>
</reference>
<dbReference type="Gene3D" id="2.60.40.10">
    <property type="entry name" value="Immunoglobulins"/>
    <property type="match status" value="1"/>
</dbReference>
<evidence type="ECO:0000313" key="1">
    <source>
        <dbReference type="EMBL" id="AFC25317.1"/>
    </source>
</evidence>
<dbReference type="InterPro" id="IPR013783">
    <property type="entry name" value="Ig-like_fold"/>
</dbReference>